<dbReference type="Proteomes" id="UP001367676">
    <property type="component" value="Unassembled WGS sequence"/>
</dbReference>
<dbReference type="InterPro" id="IPR035892">
    <property type="entry name" value="C2_domain_sf"/>
</dbReference>
<proteinExistence type="predicted"/>
<gene>
    <name evidence="3" type="ORF">V9T40_000079</name>
</gene>
<dbReference type="InterPro" id="IPR042531">
    <property type="entry name" value="PLC-beta_C_sf"/>
</dbReference>
<sequence>MVYDENGKLLGQRILPLDGLQAGYRHISLRTEANFPMSLPMLFCNIELIIYVPDGFADFMAALSDPRAFLSAQDKRAQQMKAMGIEETDIKDVPGGGGAAASAGGGEKGGKPKKEEEKKAEEITLEPITLETLRNEKAFKKTGQKQQKDLEALRKKQLKEKLGIQKAQCTTIEKAIKGRSKPELINDASIKKLITEQMMQWSEMIDRHRKSEWELMKNQLEEQRETMNKVIEIVQADQVKQLEAKYERDLKQMNTTQAKISVETMKEVQNDKTLKTKGDKDRRSREKQQNNTKKFMEERKTLQIKHSREKDKLAAKHEKQKQDLVKEINELMEMYKNEVIEYDLTSKTEFFA</sequence>
<evidence type="ECO:0000256" key="1">
    <source>
        <dbReference type="SAM" id="Coils"/>
    </source>
</evidence>
<organism evidence="3 4">
    <name type="scientific">Parthenolecanium corni</name>
    <dbReference type="NCBI Taxonomy" id="536013"/>
    <lineage>
        <taxon>Eukaryota</taxon>
        <taxon>Metazoa</taxon>
        <taxon>Ecdysozoa</taxon>
        <taxon>Arthropoda</taxon>
        <taxon>Hexapoda</taxon>
        <taxon>Insecta</taxon>
        <taxon>Pterygota</taxon>
        <taxon>Neoptera</taxon>
        <taxon>Paraneoptera</taxon>
        <taxon>Hemiptera</taxon>
        <taxon>Sternorrhyncha</taxon>
        <taxon>Coccoidea</taxon>
        <taxon>Coccidae</taxon>
        <taxon>Parthenolecanium</taxon>
    </lineage>
</organism>
<dbReference type="AlphaFoldDB" id="A0AAN9TDQ0"/>
<accession>A0AAN9TDQ0</accession>
<evidence type="ECO:0000313" key="3">
    <source>
        <dbReference type="EMBL" id="KAK7585900.1"/>
    </source>
</evidence>
<dbReference type="Gene3D" id="1.20.1230.10">
    <property type="entry name" value="Phospholipase C beta, distal C-terminal domain"/>
    <property type="match status" value="1"/>
</dbReference>
<feature type="coiled-coil region" evidence="1">
    <location>
        <begin position="310"/>
        <end position="341"/>
    </location>
</feature>
<dbReference type="EMBL" id="JBBCAQ010000028">
    <property type="protein sequence ID" value="KAK7585900.1"/>
    <property type="molecule type" value="Genomic_DNA"/>
</dbReference>
<feature type="region of interest" description="Disordered" evidence="2">
    <location>
        <begin position="267"/>
        <end position="296"/>
    </location>
</feature>
<feature type="compositionally biased region" description="Basic and acidic residues" evidence="2">
    <location>
        <begin position="108"/>
        <end position="120"/>
    </location>
</feature>
<dbReference type="Gene3D" id="2.60.40.150">
    <property type="entry name" value="C2 domain"/>
    <property type="match status" value="1"/>
</dbReference>
<name>A0AAN9TDQ0_9HEMI</name>
<keyword evidence="1" id="KW-0175">Coiled coil</keyword>
<feature type="coiled-coil region" evidence="1">
    <location>
        <begin position="210"/>
        <end position="259"/>
    </location>
</feature>
<evidence type="ECO:0000256" key="2">
    <source>
        <dbReference type="SAM" id="MobiDB-lite"/>
    </source>
</evidence>
<dbReference type="SUPFAM" id="SSF69989">
    <property type="entry name" value="C-terminal domain of PLC-beta"/>
    <property type="match status" value="1"/>
</dbReference>
<comment type="caution">
    <text evidence="3">The sequence shown here is derived from an EMBL/GenBank/DDBJ whole genome shotgun (WGS) entry which is preliminary data.</text>
</comment>
<reference evidence="3 4" key="1">
    <citation type="submission" date="2024-03" db="EMBL/GenBank/DDBJ databases">
        <title>Adaptation during the transition from Ophiocordyceps entomopathogen to insect associate is accompanied by gene loss and intensified selection.</title>
        <authorList>
            <person name="Ward C.M."/>
            <person name="Onetto C.A."/>
            <person name="Borneman A.R."/>
        </authorList>
    </citation>
    <scope>NUCLEOTIDE SEQUENCE [LARGE SCALE GENOMIC DNA]</scope>
    <source>
        <strain evidence="3">AWRI1</strain>
        <tissue evidence="3">Single Adult Female</tissue>
    </source>
</reference>
<keyword evidence="4" id="KW-1185">Reference proteome</keyword>
<feature type="compositionally biased region" description="Gly residues" evidence="2">
    <location>
        <begin position="94"/>
        <end position="107"/>
    </location>
</feature>
<feature type="region of interest" description="Disordered" evidence="2">
    <location>
        <begin position="86"/>
        <end position="120"/>
    </location>
</feature>
<evidence type="ECO:0000313" key="4">
    <source>
        <dbReference type="Proteomes" id="UP001367676"/>
    </source>
</evidence>
<protein>
    <submittedName>
        <fullName evidence="3">Uncharacterized protein</fullName>
    </submittedName>
</protein>